<evidence type="ECO:0000313" key="2">
    <source>
        <dbReference type="Proteomes" id="UP000236723"/>
    </source>
</evidence>
<dbReference type="AlphaFoldDB" id="A0A1H6A785"/>
<proteinExistence type="predicted"/>
<name>A0A1H6A785_9ACTN</name>
<keyword evidence="2" id="KW-1185">Reference proteome</keyword>
<dbReference type="EMBL" id="FNVO01000005">
    <property type="protein sequence ID" value="SEG44599.1"/>
    <property type="molecule type" value="Genomic_DNA"/>
</dbReference>
<dbReference type="RefSeq" id="WP_200827233.1">
    <property type="nucleotide sequence ID" value="NZ_FNVO01000005.1"/>
</dbReference>
<protein>
    <submittedName>
        <fullName evidence="1">Uncharacterized protein</fullName>
    </submittedName>
</protein>
<organism evidence="1 2">
    <name type="scientific">Thermomonospora echinospora</name>
    <dbReference type="NCBI Taxonomy" id="1992"/>
    <lineage>
        <taxon>Bacteria</taxon>
        <taxon>Bacillati</taxon>
        <taxon>Actinomycetota</taxon>
        <taxon>Actinomycetes</taxon>
        <taxon>Streptosporangiales</taxon>
        <taxon>Thermomonosporaceae</taxon>
        <taxon>Thermomonospora</taxon>
    </lineage>
</organism>
<evidence type="ECO:0000313" key="1">
    <source>
        <dbReference type="EMBL" id="SEG44599.1"/>
    </source>
</evidence>
<gene>
    <name evidence="1" type="ORF">SAMN04489712_105260</name>
</gene>
<dbReference type="Proteomes" id="UP000236723">
    <property type="component" value="Unassembled WGS sequence"/>
</dbReference>
<sequence length="121" mass="13526">MTAGQDDTCRIVDIDGTPVRVRGAADMDATDRAMLGEVVAAARRKHEQETPTDRAALTCPVPNCGHRKQARQYLCRGCWATLPRHARTALSRRDDKAMRRLSELLDQVRDGVPLHQVRVQP</sequence>
<accession>A0A1H6A785</accession>
<reference evidence="2" key="1">
    <citation type="submission" date="2016-10" db="EMBL/GenBank/DDBJ databases">
        <authorList>
            <person name="Varghese N."/>
            <person name="Submissions S."/>
        </authorList>
    </citation>
    <scope>NUCLEOTIDE SEQUENCE [LARGE SCALE GENOMIC DNA]</scope>
    <source>
        <strain evidence="2">DSM 43163</strain>
    </source>
</reference>